<dbReference type="AlphaFoldDB" id="A0AAF0ZZI4"/>
<dbReference type="Proteomes" id="UP001234989">
    <property type="component" value="Chromosome 12"/>
</dbReference>
<evidence type="ECO:0000313" key="2">
    <source>
        <dbReference type="Proteomes" id="UP001234989"/>
    </source>
</evidence>
<evidence type="ECO:0000313" key="1">
    <source>
        <dbReference type="EMBL" id="WMV58532.1"/>
    </source>
</evidence>
<dbReference type="EMBL" id="CP133623">
    <property type="protein sequence ID" value="WMV58532.1"/>
    <property type="molecule type" value="Genomic_DNA"/>
</dbReference>
<reference evidence="1" key="1">
    <citation type="submission" date="2023-08" db="EMBL/GenBank/DDBJ databases">
        <title>A de novo genome assembly of Solanum verrucosum Schlechtendal, a Mexican diploid species geographically isolated from the other diploid A-genome species in potato relatives.</title>
        <authorList>
            <person name="Hosaka K."/>
        </authorList>
    </citation>
    <scope>NUCLEOTIDE SEQUENCE</scope>
    <source>
        <tissue evidence="1">Young leaves</tissue>
    </source>
</reference>
<name>A0AAF0ZZI4_SOLVR</name>
<accession>A0AAF0ZZI4</accession>
<gene>
    <name evidence="1" type="ORF">MTR67_051917</name>
</gene>
<sequence>MQLPKLSGGLGVRNLRILNECLLMKWLWRYVEEEQALWREVIHHKYGRDSQWCTNEVGFESRVMGDYPARFGLGAPLAQWEASKLKALKFKPKEWRKGDTGNLGNQRKVLLEQIAVMDAEREDRILTEEEIPKKAEFTLEY</sequence>
<proteinExistence type="predicted"/>
<organism evidence="1 2">
    <name type="scientific">Solanum verrucosum</name>
    <dbReference type="NCBI Taxonomy" id="315347"/>
    <lineage>
        <taxon>Eukaryota</taxon>
        <taxon>Viridiplantae</taxon>
        <taxon>Streptophyta</taxon>
        <taxon>Embryophyta</taxon>
        <taxon>Tracheophyta</taxon>
        <taxon>Spermatophyta</taxon>
        <taxon>Magnoliopsida</taxon>
        <taxon>eudicotyledons</taxon>
        <taxon>Gunneridae</taxon>
        <taxon>Pentapetalae</taxon>
        <taxon>asterids</taxon>
        <taxon>lamiids</taxon>
        <taxon>Solanales</taxon>
        <taxon>Solanaceae</taxon>
        <taxon>Solanoideae</taxon>
        <taxon>Solaneae</taxon>
        <taxon>Solanum</taxon>
    </lineage>
</organism>
<protein>
    <submittedName>
        <fullName evidence="1">Uncharacterized protein</fullName>
    </submittedName>
</protein>
<keyword evidence="2" id="KW-1185">Reference proteome</keyword>